<dbReference type="RefSeq" id="WP_065990951.1">
    <property type="nucleotide sequence ID" value="NZ_CP047142.1"/>
</dbReference>
<accession>A0AB37DDG0</accession>
<dbReference type="AlphaFoldDB" id="A0AB37DDG0"/>
<dbReference type="Pfam" id="PF02486">
    <property type="entry name" value="Rep_trans"/>
    <property type="match status" value="1"/>
</dbReference>
<name>A0AB37DDG0_9LACO</name>
<evidence type="ECO:0000313" key="3">
    <source>
        <dbReference type="Proteomes" id="UP000464915"/>
    </source>
</evidence>
<sequence>MKAIKNIKIDQIRFTIPINESFLKDTDEPNVIKAINRYFKFKLLFDEPVIKPTGKNGYTNSILWGASEQGGLISVMYNPARVDMGVLIDFTATGKYLYESICQLNGIDVNWRNIITVIYQRFKGHATRIDVAIDLINYGYSVTSIYEKLKSGEYVFINPIKQRINFNRIQYIGRSDEINTIYVGSRYSDAYLRIYNKKLEQMNKKGIFHSLAINCNDWVRVEGEFKNRECHNIGAMVSTLSQDDIEPYLASYVNKHWKLVFNHD</sequence>
<feature type="domain" description="Replication initiation protein-like C-terminal" evidence="1">
    <location>
        <begin position="126"/>
        <end position="258"/>
    </location>
</feature>
<proteinExistence type="predicted"/>
<evidence type="ECO:0000259" key="1">
    <source>
        <dbReference type="Pfam" id="PF02486"/>
    </source>
</evidence>
<evidence type="ECO:0000313" key="2">
    <source>
        <dbReference type="EMBL" id="QHQ67165.1"/>
    </source>
</evidence>
<dbReference type="Proteomes" id="UP000464915">
    <property type="component" value="Chromosome"/>
</dbReference>
<organism evidence="2 3">
    <name type="scientific">Lactobacillus crispatus</name>
    <dbReference type="NCBI Taxonomy" id="47770"/>
    <lineage>
        <taxon>Bacteria</taxon>
        <taxon>Bacillati</taxon>
        <taxon>Bacillota</taxon>
        <taxon>Bacilli</taxon>
        <taxon>Lactobacillales</taxon>
        <taxon>Lactobacillaceae</taxon>
        <taxon>Lactobacillus</taxon>
    </lineage>
</organism>
<reference evidence="2 3" key="1">
    <citation type="submission" date="2019-12" db="EMBL/GenBank/DDBJ databases">
        <title>Complete Genome Sequences of Lactobacillus strains, C25 and P38, Isolated from Chicken Cecum.</title>
        <authorList>
            <person name="Hassan H.M."/>
            <person name="Mendoza M."/>
            <person name="Rezvani M."/>
            <person name="Koci M.D."/>
            <person name="Dickey A.N."/>
            <person name="Scholl E.H."/>
        </authorList>
    </citation>
    <scope>NUCLEOTIDE SEQUENCE [LARGE SCALE GENOMIC DNA]</scope>
    <source>
        <strain evidence="2 3">C25</strain>
    </source>
</reference>
<protein>
    <recommendedName>
        <fullName evidence="1">Replication initiation protein-like C-terminal domain-containing protein</fullName>
    </recommendedName>
</protein>
<gene>
    <name evidence="2" type="ORF">GSR61_00165</name>
</gene>
<dbReference type="EMBL" id="CP047142">
    <property type="protein sequence ID" value="QHQ67165.1"/>
    <property type="molecule type" value="Genomic_DNA"/>
</dbReference>
<dbReference type="InterPro" id="IPR003491">
    <property type="entry name" value="REP-like_C"/>
</dbReference>